<accession>A0A158KZU1</accession>
<dbReference type="SUPFAM" id="SSF56935">
    <property type="entry name" value="Porins"/>
    <property type="match status" value="1"/>
</dbReference>
<evidence type="ECO:0000256" key="9">
    <source>
        <dbReference type="ARBA" id="ARBA00023136"/>
    </source>
</evidence>
<evidence type="ECO:0000256" key="7">
    <source>
        <dbReference type="ARBA" id="ARBA00023065"/>
    </source>
</evidence>
<keyword evidence="3" id="KW-0813">Transport</keyword>
<dbReference type="InterPro" id="IPR050298">
    <property type="entry name" value="Gram-neg_bact_OMP"/>
</dbReference>
<evidence type="ECO:0000256" key="10">
    <source>
        <dbReference type="ARBA" id="ARBA00023237"/>
    </source>
</evidence>
<dbReference type="GO" id="GO:0046930">
    <property type="term" value="C:pore complex"/>
    <property type="evidence" value="ECO:0007669"/>
    <property type="project" value="UniProtKB-KW"/>
</dbReference>
<comment type="subunit">
    <text evidence="2">Homotrimer.</text>
</comment>
<evidence type="ECO:0000256" key="1">
    <source>
        <dbReference type="ARBA" id="ARBA00004571"/>
    </source>
</evidence>
<proteinExistence type="predicted"/>
<sequence length="341" mass="37169">MKKRVLLPLAILFSGAFDHAHAQSSVTLYGIVDNGIEYQNGGQGSAVRAVSSGLFASVYGLRGREDIGGGYHVNFQLEQGFSGVTGAATDPTAAWNRLAWVSMKGPFGELRIGRQKKPEYLFLNGEMDPTAVKSIASPINNFQSVTVRASNAITYLAPSIDGFTVQAMISLRDQTMKPSDGLHFYNVVARYVNGPFRLSAGYESQGNTTGTSVQKVWRAAAGYRVGDLRLYLAYQSERQTDNSEKLDIYEASTSYLLNPFNLLSVMYGYAHDRSGQGKNAQQIGLTYEYFLSKATNLYVAAGLIDNHDHANYTLNGTQYTGIPTSPGAYARGVVLGMTHKF</sequence>
<keyword evidence="8" id="KW-0626">Porin</keyword>
<comment type="caution">
    <text evidence="13">The sequence shown here is derived from an EMBL/GenBank/DDBJ whole genome shotgun (WGS) entry which is preliminary data.</text>
</comment>
<keyword evidence="10" id="KW-0998">Cell outer membrane</keyword>
<evidence type="ECO:0000313" key="14">
    <source>
        <dbReference type="Proteomes" id="UP000055019"/>
    </source>
</evidence>
<comment type="subcellular location">
    <subcellularLocation>
        <location evidence="1">Cell outer membrane</location>
        <topology evidence="1">Multi-pass membrane protein</topology>
    </subcellularLocation>
</comment>
<evidence type="ECO:0000259" key="12">
    <source>
        <dbReference type="Pfam" id="PF13609"/>
    </source>
</evidence>
<dbReference type="PRINTS" id="PR00184">
    <property type="entry name" value="NEISSPPORIN"/>
</dbReference>
<dbReference type="GO" id="GO:0006811">
    <property type="term" value="P:monoatomic ion transport"/>
    <property type="evidence" value="ECO:0007669"/>
    <property type="project" value="UniProtKB-KW"/>
</dbReference>
<keyword evidence="5" id="KW-0812">Transmembrane</keyword>
<dbReference type="GO" id="GO:0015288">
    <property type="term" value="F:porin activity"/>
    <property type="evidence" value="ECO:0007669"/>
    <property type="project" value="UniProtKB-KW"/>
</dbReference>
<dbReference type="Proteomes" id="UP000055019">
    <property type="component" value="Unassembled WGS sequence"/>
</dbReference>
<evidence type="ECO:0000256" key="6">
    <source>
        <dbReference type="ARBA" id="ARBA00022729"/>
    </source>
</evidence>
<dbReference type="Pfam" id="PF13609">
    <property type="entry name" value="Porin_4"/>
    <property type="match status" value="1"/>
</dbReference>
<dbReference type="GO" id="GO:0009279">
    <property type="term" value="C:cell outer membrane"/>
    <property type="evidence" value="ECO:0007669"/>
    <property type="project" value="UniProtKB-SubCell"/>
</dbReference>
<evidence type="ECO:0000256" key="11">
    <source>
        <dbReference type="SAM" id="SignalP"/>
    </source>
</evidence>
<evidence type="ECO:0000313" key="13">
    <source>
        <dbReference type="EMBL" id="SAL85911.1"/>
    </source>
</evidence>
<keyword evidence="4" id="KW-1134">Transmembrane beta strand</keyword>
<feature type="signal peptide" evidence="11">
    <location>
        <begin position="1"/>
        <end position="22"/>
    </location>
</feature>
<protein>
    <submittedName>
        <fullName evidence="13">Gram-negative porin domain protein</fullName>
    </submittedName>
</protein>
<keyword evidence="9" id="KW-0472">Membrane</keyword>
<dbReference type="RefSeq" id="WP_061151653.1">
    <property type="nucleotide sequence ID" value="NZ_FCOM02000066.1"/>
</dbReference>
<evidence type="ECO:0000256" key="3">
    <source>
        <dbReference type="ARBA" id="ARBA00022448"/>
    </source>
</evidence>
<dbReference type="InterPro" id="IPR002299">
    <property type="entry name" value="Porin_Neis"/>
</dbReference>
<keyword evidence="7" id="KW-0406">Ion transport</keyword>
<dbReference type="OrthoDB" id="8576858at2"/>
<evidence type="ECO:0000256" key="4">
    <source>
        <dbReference type="ARBA" id="ARBA00022452"/>
    </source>
</evidence>
<dbReference type="CDD" id="cd00342">
    <property type="entry name" value="gram_neg_porins"/>
    <property type="match status" value="1"/>
</dbReference>
<dbReference type="AlphaFoldDB" id="A0A158KZU1"/>
<name>A0A158KZU1_9BURK</name>
<dbReference type="Gene3D" id="2.40.160.10">
    <property type="entry name" value="Porin"/>
    <property type="match status" value="1"/>
</dbReference>
<feature type="chain" id="PRO_5007627975" evidence="11">
    <location>
        <begin position="23"/>
        <end position="341"/>
    </location>
</feature>
<feature type="domain" description="Porin" evidence="12">
    <location>
        <begin position="19"/>
        <end position="308"/>
    </location>
</feature>
<evidence type="ECO:0000256" key="8">
    <source>
        <dbReference type="ARBA" id="ARBA00023114"/>
    </source>
</evidence>
<organism evidence="13 14">
    <name type="scientific">Caballeronia arvi</name>
    <dbReference type="NCBI Taxonomy" id="1777135"/>
    <lineage>
        <taxon>Bacteria</taxon>
        <taxon>Pseudomonadati</taxon>
        <taxon>Pseudomonadota</taxon>
        <taxon>Betaproteobacteria</taxon>
        <taxon>Burkholderiales</taxon>
        <taxon>Burkholderiaceae</taxon>
        <taxon>Caballeronia</taxon>
    </lineage>
</organism>
<dbReference type="InterPro" id="IPR023614">
    <property type="entry name" value="Porin_dom_sf"/>
</dbReference>
<dbReference type="PANTHER" id="PTHR34501:SF9">
    <property type="entry name" value="MAJOR OUTER MEMBRANE PROTEIN P.IA"/>
    <property type="match status" value="1"/>
</dbReference>
<evidence type="ECO:0000256" key="2">
    <source>
        <dbReference type="ARBA" id="ARBA00011233"/>
    </source>
</evidence>
<gene>
    <name evidence="13" type="ORF">AWB74_07491</name>
</gene>
<dbReference type="InterPro" id="IPR033900">
    <property type="entry name" value="Gram_neg_porin_domain"/>
</dbReference>
<evidence type="ECO:0000256" key="5">
    <source>
        <dbReference type="ARBA" id="ARBA00022692"/>
    </source>
</evidence>
<reference evidence="13" key="1">
    <citation type="submission" date="2016-01" db="EMBL/GenBank/DDBJ databases">
        <authorList>
            <person name="Peeters C."/>
        </authorList>
    </citation>
    <scope>NUCLEOTIDE SEQUENCE [LARGE SCALE GENOMIC DNA]</scope>
    <source>
        <strain evidence="13">LMG 29317</strain>
    </source>
</reference>
<keyword evidence="14" id="KW-1185">Reference proteome</keyword>
<dbReference type="PANTHER" id="PTHR34501">
    <property type="entry name" value="PROTEIN YDDL-RELATED"/>
    <property type="match status" value="1"/>
</dbReference>
<dbReference type="EMBL" id="FCOM02000066">
    <property type="protein sequence ID" value="SAL85911.1"/>
    <property type="molecule type" value="Genomic_DNA"/>
</dbReference>
<keyword evidence="6 11" id="KW-0732">Signal</keyword>